<proteinExistence type="predicted"/>
<evidence type="ECO:0000313" key="3">
    <source>
        <dbReference type="Proteomes" id="UP000184147"/>
    </source>
</evidence>
<dbReference type="AlphaFoldDB" id="A0A1M5AXZ5"/>
<evidence type="ECO:0000259" key="1">
    <source>
        <dbReference type="Pfam" id="PF17116"/>
    </source>
</evidence>
<dbReference type="Pfam" id="PF17116">
    <property type="entry name" value="T9SS_plug_1st"/>
    <property type="match status" value="1"/>
</dbReference>
<sequence>MRNLFWLFGLHLCFCWGWTQEKEVLPPYYIKTVSFIQNGLNKVPVFQLGDEFQLQFDDLHGSEDNYYYRITHCDYDWKPSQLTINEYLNGFNDQRIIEYTNSLNCLQIYSHYRIGFPNKFTQIKVSGNYMISILNEDREVVFSRKFVLYENLVSVPVQVKRARRNEDAPHKHNLDFAVRSGSITFQSPLQNVKVMLLQNGKFNNAKTNIRPMFTVGNDLIYKYDAETQFWGGNEYLFLENKIIQAANNSIARIDTNGGLYNCYLYTNEARGNKPYTFWPDKNGNFMVNNVNAANSEIEADYAWVYFSLSAPAFFANKNIYITGMFNNFALNDEYKMEYNEKKKIYEKAVMIKQGFTNYSYTIADSRGIIDEENALDGNFFETENDYMVLVYYRENNQRYDRVIGKGIASSVDIIN</sequence>
<organism evidence="2 3">
    <name type="scientific">Flavobacterium fontis</name>
    <dbReference type="NCBI Taxonomy" id="1124188"/>
    <lineage>
        <taxon>Bacteria</taxon>
        <taxon>Pseudomonadati</taxon>
        <taxon>Bacteroidota</taxon>
        <taxon>Flavobacteriia</taxon>
        <taxon>Flavobacteriales</taxon>
        <taxon>Flavobacteriaceae</taxon>
        <taxon>Flavobacterium</taxon>
    </lineage>
</organism>
<gene>
    <name evidence="2" type="ORF">SAMN05444377_10738</name>
</gene>
<dbReference type="Gene3D" id="2.60.40.10">
    <property type="entry name" value="Immunoglobulins"/>
    <property type="match status" value="1"/>
</dbReference>
<reference evidence="2 3" key="1">
    <citation type="submission" date="2016-11" db="EMBL/GenBank/DDBJ databases">
        <authorList>
            <person name="Jaros S."/>
            <person name="Januszkiewicz K."/>
            <person name="Wedrychowicz H."/>
        </authorList>
    </citation>
    <scope>NUCLEOTIDE SEQUENCE [LARGE SCALE GENOMIC DNA]</scope>
    <source>
        <strain evidence="2 3">DSM 25660</strain>
    </source>
</reference>
<name>A0A1M5AXZ5_9FLAO</name>
<dbReference type="STRING" id="1124188.SAMN05444377_10738"/>
<accession>A0A1M5AXZ5</accession>
<feature type="domain" description="Type 9 secretion system plug protein N-terminal" evidence="1">
    <location>
        <begin position="30"/>
        <end position="150"/>
    </location>
</feature>
<dbReference type="InterPro" id="IPR031345">
    <property type="entry name" value="T9SS_Plug_N"/>
</dbReference>
<evidence type="ECO:0000313" key="2">
    <source>
        <dbReference type="EMBL" id="SHF35108.1"/>
    </source>
</evidence>
<keyword evidence="3" id="KW-1185">Reference proteome</keyword>
<dbReference type="Proteomes" id="UP000184147">
    <property type="component" value="Unassembled WGS sequence"/>
</dbReference>
<dbReference type="InterPro" id="IPR013783">
    <property type="entry name" value="Ig-like_fold"/>
</dbReference>
<dbReference type="OrthoDB" id="1522602at2"/>
<protein>
    <recommendedName>
        <fullName evidence="1">Type 9 secretion system plug protein N-terminal domain-containing protein</fullName>
    </recommendedName>
</protein>
<dbReference type="EMBL" id="FQVQ01000007">
    <property type="protein sequence ID" value="SHF35108.1"/>
    <property type="molecule type" value="Genomic_DNA"/>
</dbReference>
<dbReference type="RefSeq" id="WP_073363013.1">
    <property type="nucleotide sequence ID" value="NZ_FQVQ01000007.1"/>
</dbReference>